<gene>
    <name evidence="1" type="ORF">PZH42_29380</name>
</gene>
<name>A0AAW6MDI8_9BACE</name>
<evidence type="ECO:0000313" key="2">
    <source>
        <dbReference type="Proteomes" id="UP001221924"/>
    </source>
</evidence>
<accession>A0AAW6MDI8</accession>
<evidence type="ECO:0000313" key="1">
    <source>
        <dbReference type="EMBL" id="MDE8698102.1"/>
    </source>
</evidence>
<dbReference type="Proteomes" id="UP001221924">
    <property type="component" value="Unassembled WGS sequence"/>
</dbReference>
<organism evidence="1 2">
    <name type="scientific">Bacteroides cellulosilyticus</name>
    <dbReference type="NCBI Taxonomy" id="246787"/>
    <lineage>
        <taxon>Bacteria</taxon>
        <taxon>Pseudomonadati</taxon>
        <taxon>Bacteroidota</taxon>
        <taxon>Bacteroidia</taxon>
        <taxon>Bacteroidales</taxon>
        <taxon>Bacteroidaceae</taxon>
        <taxon>Bacteroides</taxon>
    </lineage>
</organism>
<dbReference type="RefSeq" id="WP_275203074.1">
    <property type="nucleotide sequence ID" value="NZ_JARFID010000716.1"/>
</dbReference>
<sequence>LFGLCNTYQFMVSACNYRISLRCCRSVIFLPHSRLSTQLTSQAQSVDAVFARSNTPNCETFTTTISVPQQKPVILIAEDNENNYLLFDSFIIHSIYYKT</sequence>
<feature type="non-terminal residue" evidence="1">
    <location>
        <position position="99"/>
    </location>
</feature>
<reference evidence="1" key="1">
    <citation type="submission" date="2023-03" db="EMBL/GenBank/DDBJ databases">
        <title>DFI Biobank Strains.</title>
        <authorList>
            <person name="Mostad J."/>
            <person name="Paddock L."/>
            <person name="Medina S."/>
            <person name="Waligurski E."/>
            <person name="Barat B."/>
            <person name="Smith R."/>
            <person name="Burgo V."/>
            <person name="Metcalfe C."/>
            <person name="Woodson C."/>
            <person name="Sundararajan A."/>
            <person name="Ramaswamy R."/>
            <person name="Lin H."/>
            <person name="Pamer E.G."/>
        </authorList>
    </citation>
    <scope>NUCLEOTIDE SEQUENCE</scope>
    <source>
        <strain evidence="1">DFI.9.5</strain>
    </source>
</reference>
<comment type="caution">
    <text evidence="1">The sequence shown here is derived from an EMBL/GenBank/DDBJ whole genome shotgun (WGS) entry which is preliminary data.</text>
</comment>
<proteinExistence type="predicted"/>
<protein>
    <submittedName>
        <fullName evidence="1">Uncharacterized protein</fullName>
    </submittedName>
</protein>
<dbReference type="EMBL" id="JARFID010000716">
    <property type="protein sequence ID" value="MDE8698102.1"/>
    <property type="molecule type" value="Genomic_DNA"/>
</dbReference>
<dbReference type="AlphaFoldDB" id="A0AAW6MDI8"/>
<feature type="non-terminal residue" evidence="1">
    <location>
        <position position="1"/>
    </location>
</feature>